<proteinExistence type="predicted"/>
<evidence type="ECO:0000259" key="2">
    <source>
        <dbReference type="Pfam" id="PF08805"/>
    </source>
</evidence>
<dbReference type="InterPro" id="IPR014911">
    <property type="entry name" value="PilS_N"/>
</dbReference>
<keyword evidence="4" id="KW-1185">Reference proteome</keyword>
<evidence type="ECO:0000313" key="3">
    <source>
        <dbReference type="EMBL" id="MCK9686985.1"/>
    </source>
</evidence>
<feature type="transmembrane region" description="Helical" evidence="1">
    <location>
        <begin position="21"/>
        <end position="46"/>
    </location>
</feature>
<evidence type="ECO:0000256" key="1">
    <source>
        <dbReference type="SAM" id="Phobius"/>
    </source>
</evidence>
<reference evidence="3" key="1">
    <citation type="submission" date="2021-11" db="EMBL/GenBank/DDBJ databases">
        <title>BS-T2-15 a new species belonging to the Comamonadaceae family isolated from the soil of a French oak forest.</title>
        <authorList>
            <person name="Mieszkin S."/>
            <person name="Alain K."/>
        </authorList>
    </citation>
    <scope>NUCLEOTIDE SEQUENCE</scope>
    <source>
        <strain evidence="3">BS-T2-15</strain>
    </source>
</reference>
<keyword evidence="1" id="KW-1133">Transmembrane helix</keyword>
<dbReference type="RefSeq" id="WP_275683021.1">
    <property type="nucleotide sequence ID" value="NZ_JAJLJH010000003.1"/>
</dbReference>
<keyword evidence="1" id="KW-0472">Membrane</keyword>
<protein>
    <recommendedName>
        <fullName evidence="2">Type 4 secretion system PilS N-terminal domain-containing protein</fullName>
    </recommendedName>
</protein>
<dbReference type="Pfam" id="PF08805">
    <property type="entry name" value="PilS"/>
    <property type="match status" value="1"/>
</dbReference>
<feature type="domain" description="Type 4 secretion system PilS N-terminal" evidence="2">
    <location>
        <begin position="55"/>
        <end position="177"/>
    </location>
</feature>
<dbReference type="AlphaFoldDB" id="A0A9X1YKA9"/>
<dbReference type="EMBL" id="JAJLJH010000003">
    <property type="protein sequence ID" value="MCK9686985.1"/>
    <property type="molecule type" value="Genomic_DNA"/>
</dbReference>
<comment type="caution">
    <text evidence="3">The sequence shown here is derived from an EMBL/GenBank/DDBJ whole genome shotgun (WGS) entry which is preliminary data.</text>
</comment>
<sequence length="189" mass="19482">MKMFHSQRRAARTASSRRRQGGNALVFSMLGLVIGGIVLALGIGYYQNSQANAQVQGTISEISAIIGGAQQNYGQYGYSGLTTAVAVGSRVIPDTRADAGGTTATNSYSGAITLVDNSAATPSTAKLSYANVPATQCTQLINGAQSLARRITIGTTDVKPLDGVIDVAKVNTQCTSAASVGIDFVFGRT</sequence>
<name>A0A9X1YKA9_9BURK</name>
<keyword evidence="1" id="KW-0812">Transmembrane</keyword>
<organism evidence="3 4">
    <name type="scientific">Scleromatobacter humisilvae</name>
    <dbReference type="NCBI Taxonomy" id="2897159"/>
    <lineage>
        <taxon>Bacteria</taxon>
        <taxon>Pseudomonadati</taxon>
        <taxon>Pseudomonadota</taxon>
        <taxon>Betaproteobacteria</taxon>
        <taxon>Burkholderiales</taxon>
        <taxon>Sphaerotilaceae</taxon>
        <taxon>Scleromatobacter</taxon>
    </lineage>
</organism>
<dbReference type="Gene3D" id="3.30.1690.10">
    <property type="entry name" value="TcpA-like pilin"/>
    <property type="match status" value="1"/>
</dbReference>
<accession>A0A9X1YKA9</accession>
<dbReference type="InterPro" id="IPR045584">
    <property type="entry name" value="Pilin-like"/>
</dbReference>
<gene>
    <name evidence="3" type="ORF">LPC04_14835</name>
</gene>
<evidence type="ECO:0000313" key="4">
    <source>
        <dbReference type="Proteomes" id="UP001139353"/>
    </source>
</evidence>
<dbReference type="Proteomes" id="UP001139353">
    <property type="component" value="Unassembled WGS sequence"/>
</dbReference>
<dbReference type="SUPFAM" id="SSF54523">
    <property type="entry name" value="Pili subunits"/>
    <property type="match status" value="1"/>
</dbReference>